<dbReference type="KEGG" id="cpoy:GP475_08755"/>
<dbReference type="RefSeq" id="WP_223144646.1">
    <property type="nucleotide sequence ID" value="NZ_CP046884.1"/>
</dbReference>
<gene>
    <name evidence="1" type="ORF">GP475_08755</name>
</gene>
<name>A0A7H0SQ91_9CORY</name>
<organism evidence="1 2">
    <name type="scientific">Corynebacterium poyangense</name>
    <dbReference type="NCBI Taxonomy" id="2684405"/>
    <lineage>
        <taxon>Bacteria</taxon>
        <taxon>Bacillati</taxon>
        <taxon>Actinomycetota</taxon>
        <taxon>Actinomycetes</taxon>
        <taxon>Mycobacteriales</taxon>
        <taxon>Corynebacteriaceae</taxon>
        <taxon>Corynebacterium</taxon>
    </lineage>
</organism>
<accession>A0A7H0SQ91</accession>
<proteinExistence type="predicted"/>
<dbReference type="EMBL" id="CP046884">
    <property type="protein sequence ID" value="QNQ90716.1"/>
    <property type="molecule type" value="Genomic_DNA"/>
</dbReference>
<evidence type="ECO:0000313" key="2">
    <source>
        <dbReference type="Proteomes" id="UP000516320"/>
    </source>
</evidence>
<dbReference type="Proteomes" id="UP000516320">
    <property type="component" value="Chromosome"/>
</dbReference>
<keyword evidence="2" id="KW-1185">Reference proteome</keyword>
<sequence>MEGLPENSRFMARLLGEPDGQSFTRSDWLLMDLRNIVEAWRCGEANSKRKKGSRPIEFNNWENYPGYEAFNKLKKKKSNNAILAKARAAAGGWE</sequence>
<evidence type="ECO:0000313" key="1">
    <source>
        <dbReference type="EMBL" id="QNQ90716.1"/>
    </source>
</evidence>
<dbReference type="AlphaFoldDB" id="A0A7H0SQ91"/>
<protein>
    <submittedName>
        <fullName evidence="1">Uncharacterized protein</fullName>
    </submittedName>
</protein>
<reference evidence="1 2" key="1">
    <citation type="submission" date="2019-12" db="EMBL/GenBank/DDBJ databases">
        <title>Corynebacterium sp. nov., isolated from feces of the Anser Albifrons in China.</title>
        <authorList>
            <person name="Liu Q."/>
        </authorList>
    </citation>
    <scope>NUCLEOTIDE SEQUENCE [LARGE SCALE GENOMIC DNA]</scope>
    <source>
        <strain evidence="1 2">4H37-19</strain>
    </source>
</reference>